<sequence length="186" mass="21085">MAARAPLLTLPPPRNSQNSGNLNKHKSECEFANYTREILIFSCNPISSSSSSRRLYFFRPCHCHGLLQLPYTRPPNSRPDHKERIFQLPTVLRNKITVHLCAEELLPNLLFFVFPVVLKACGGINSIDSGKELHGFLHKRGFISNIYVSNALIDMYGKCRAFDEALKVFDGMEERDCVSWNSIITG</sequence>
<dbReference type="PANTHER" id="PTHR47926">
    <property type="entry name" value="PENTATRICOPEPTIDE REPEAT-CONTAINING PROTEIN"/>
    <property type="match status" value="1"/>
</dbReference>
<dbReference type="InterPro" id="IPR046960">
    <property type="entry name" value="PPR_At4g14850-like_plant"/>
</dbReference>
<gene>
    <name evidence="4" type="primary">PCMP-H92</name>
    <name evidence="4" type="ORF">KSP40_PGU006763</name>
</gene>
<evidence type="ECO:0000256" key="3">
    <source>
        <dbReference type="SAM" id="MobiDB-lite"/>
    </source>
</evidence>
<dbReference type="PROSITE" id="PS51375">
    <property type="entry name" value="PPR"/>
    <property type="match status" value="1"/>
</dbReference>
<feature type="repeat" description="PPR" evidence="2">
    <location>
        <begin position="145"/>
        <end position="179"/>
    </location>
</feature>
<accession>A0ABR2MY04</accession>
<dbReference type="NCBIfam" id="TIGR00756">
    <property type="entry name" value="PPR"/>
    <property type="match status" value="1"/>
</dbReference>
<comment type="caution">
    <text evidence="4">The sequence shown here is derived from an EMBL/GenBank/DDBJ whole genome shotgun (WGS) entry which is preliminary data.</text>
</comment>
<evidence type="ECO:0000313" key="4">
    <source>
        <dbReference type="EMBL" id="KAK8969115.1"/>
    </source>
</evidence>
<dbReference type="Gene3D" id="1.25.40.10">
    <property type="entry name" value="Tetratricopeptide repeat domain"/>
    <property type="match status" value="1"/>
</dbReference>
<keyword evidence="1" id="KW-0677">Repeat</keyword>
<keyword evidence="5" id="KW-1185">Reference proteome</keyword>
<name>A0ABR2MY04_9ASPA</name>
<evidence type="ECO:0000256" key="2">
    <source>
        <dbReference type="PROSITE-ProRule" id="PRU00708"/>
    </source>
</evidence>
<reference evidence="4 5" key="1">
    <citation type="journal article" date="2022" name="Nat. Plants">
        <title>Genomes of leafy and leafless Platanthera orchids illuminate the evolution of mycoheterotrophy.</title>
        <authorList>
            <person name="Li M.H."/>
            <person name="Liu K.W."/>
            <person name="Li Z."/>
            <person name="Lu H.C."/>
            <person name="Ye Q.L."/>
            <person name="Zhang D."/>
            <person name="Wang J.Y."/>
            <person name="Li Y.F."/>
            <person name="Zhong Z.M."/>
            <person name="Liu X."/>
            <person name="Yu X."/>
            <person name="Liu D.K."/>
            <person name="Tu X.D."/>
            <person name="Liu B."/>
            <person name="Hao Y."/>
            <person name="Liao X.Y."/>
            <person name="Jiang Y.T."/>
            <person name="Sun W.H."/>
            <person name="Chen J."/>
            <person name="Chen Y.Q."/>
            <person name="Ai Y."/>
            <person name="Zhai J.W."/>
            <person name="Wu S.S."/>
            <person name="Zhou Z."/>
            <person name="Hsiao Y.Y."/>
            <person name="Wu W.L."/>
            <person name="Chen Y.Y."/>
            <person name="Lin Y.F."/>
            <person name="Hsu J.L."/>
            <person name="Li C.Y."/>
            <person name="Wang Z.W."/>
            <person name="Zhao X."/>
            <person name="Zhong W.Y."/>
            <person name="Ma X.K."/>
            <person name="Ma L."/>
            <person name="Huang J."/>
            <person name="Chen G.Z."/>
            <person name="Huang M.Z."/>
            <person name="Huang L."/>
            <person name="Peng D.H."/>
            <person name="Luo Y.B."/>
            <person name="Zou S.Q."/>
            <person name="Chen S.P."/>
            <person name="Lan S."/>
            <person name="Tsai W.C."/>
            <person name="Van de Peer Y."/>
            <person name="Liu Z.J."/>
        </authorList>
    </citation>
    <scope>NUCLEOTIDE SEQUENCE [LARGE SCALE GENOMIC DNA]</scope>
    <source>
        <strain evidence="4">Lor288</strain>
    </source>
</reference>
<dbReference type="PANTHER" id="PTHR47926:SF533">
    <property type="entry name" value="DYW DOMAIN-CONTAINING PROTEIN"/>
    <property type="match status" value="1"/>
</dbReference>
<organism evidence="4 5">
    <name type="scientific">Platanthera guangdongensis</name>
    <dbReference type="NCBI Taxonomy" id="2320717"/>
    <lineage>
        <taxon>Eukaryota</taxon>
        <taxon>Viridiplantae</taxon>
        <taxon>Streptophyta</taxon>
        <taxon>Embryophyta</taxon>
        <taxon>Tracheophyta</taxon>
        <taxon>Spermatophyta</taxon>
        <taxon>Magnoliopsida</taxon>
        <taxon>Liliopsida</taxon>
        <taxon>Asparagales</taxon>
        <taxon>Orchidaceae</taxon>
        <taxon>Orchidoideae</taxon>
        <taxon>Orchideae</taxon>
        <taxon>Orchidinae</taxon>
        <taxon>Platanthera</taxon>
    </lineage>
</organism>
<dbReference type="InterPro" id="IPR002885">
    <property type="entry name" value="PPR_rpt"/>
</dbReference>
<dbReference type="InterPro" id="IPR011990">
    <property type="entry name" value="TPR-like_helical_dom_sf"/>
</dbReference>
<protein>
    <submittedName>
        <fullName evidence="4">Pentatricopeptide repeat-containing protein</fullName>
    </submittedName>
</protein>
<evidence type="ECO:0000313" key="5">
    <source>
        <dbReference type="Proteomes" id="UP001412067"/>
    </source>
</evidence>
<evidence type="ECO:0000256" key="1">
    <source>
        <dbReference type="ARBA" id="ARBA00022737"/>
    </source>
</evidence>
<dbReference type="EMBL" id="JBBWWR010000003">
    <property type="protein sequence ID" value="KAK8969115.1"/>
    <property type="molecule type" value="Genomic_DNA"/>
</dbReference>
<dbReference type="Pfam" id="PF01535">
    <property type="entry name" value="PPR"/>
    <property type="match status" value="1"/>
</dbReference>
<feature type="region of interest" description="Disordered" evidence="3">
    <location>
        <begin position="1"/>
        <end position="22"/>
    </location>
</feature>
<dbReference type="Proteomes" id="UP001412067">
    <property type="component" value="Unassembled WGS sequence"/>
</dbReference>
<proteinExistence type="predicted"/>